<dbReference type="EMBL" id="JAPFQP010000001">
    <property type="protein sequence ID" value="MCX2719027.1"/>
    <property type="molecule type" value="Genomic_DNA"/>
</dbReference>
<dbReference type="Proteomes" id="UP001207116">
    <property type="component" value="Unassembled WGS sequence"/>
</dbReference>
<keyword evidence="1" id="KW-0732">Signal</keyword>
<feature type="chain" id="PRO_5042016168" evidence="1">
    <location>
        <begin position="19"/>
        <end position="274"/>
    </location>
</feature>
<sequence length="274" mass="30253">MKKILCILIILSFGVTFAQRTPKIKGNRNVIEVLEPLSAFHTIELKDDLQINLDDSASESYSIIGDDNLIDILRFKVVDSTLTISSFYKITSKKQLDITVNYRQLKSLIVRNGSIVTNQRIQADELSVMSSGTARIELSANAAIVGLSLEENSKGNFNLEADSLNLALKDKASVQLYGVTGQHQVQMEGNTTADLEGTSDSLHIKLKGSPNLKAQKLESAMIRLETTETSVARIYALRELELLASGASRTYLYGTPSIIITSFEDRAELHKEQD</sequence>
<evidence type="ECO:0000256" key="1">
    <source>
        <dbReference type="SAM" id="SignalP"/>
    </source>
</evidence>
<gene>
    <name evidence="3" type="ORF">OO016_05390</name>
</gene>
<accession>A0AAE3SP09</accession>
<dbReference type="AlphaFoldDB" id="A0AAE3SP09"/>
<evidence type="ECO:0000313" key="4">
    <source>
        <dbReference type="Proteomes" id="UP001207116"/>
    </source>
</evidence>
<feature type="domain" description="Putative auto-transporter adhesin head GIN" evidence="2">
    <location>
        <begin position="39"/>
        <end position="178"/>
    </location>
</feature>
<comment type="caution">
    <text evidence="3">The sequence shown here is derived from an EMBL/GenBank/DDBJ whole genome shotgun (WGS) entry which is preliminary data.</text>
</comment>
<dbReference type="Gene3D" id="2.160.20.120">
    <property type="match status" value="1"/>
</dbReference>
<name>A0AAE3SP09_9FLAO</name>
<dbReference type="InterPro" id="IPR021255">
    <property type="entry name" value="DUF2807"/>
</dbReference>
<organism evidence="3 4">
    <name type="scientific">Lentiprolixibacter aurantiacus</name>
    <dbReference type="NCBI Taxonomy" id="2993939"/>
    <lineage>
        <taxon>Bacteria</taxon>
        <taxon>Pseudomonadati</taxon>
        <taxon>Bacteroidota</taxon>
        <taxon>Flavobacteriia</taxon>
        <taxon>Flavobacteriales</taxon>
        <taxon>Flavobacteriaceae</taxon>
        <taxon>Lentiprolixibacter</taxon>
    </lineage>
</organism>
<feature type="signal peptide" evidence="1">
    <location>
        <begin position="1"/>
        <end position="18"/>
    </location>
</feature>
<reference evidence="3" key="1">
    <citation type="submission" date="2022-11" db="EMBL/GenBank/DDBJ databases">
        <title>The characterization of three novel Bacteroidetes species and genomic analysis of their roles in tidal elemental geochemical cycles.</title>
        <authorList>
            <person name="Ma K.-J."/>
        </authorList>
    </citation>
    <scope>NUCLEOTIDE SEQUENCE</scope>
    <source>
        <strain evidence="3">M415</strain>
    </source>
</reference>
<proteinExistence type="predicted"/>
<protein>
    <submittedName>
        <fullName evidence="3">DUF2807 domain-containing protein</fullName>
    </submittedName>
</protein>
<dbReference type="RefSeq" id="WP_266011457.1">
    <property type="nucleotide sequence ID" value="NZ_JAPFQP010000001.1"/>
</dbReference>
<evidence type="ECO:0000313" key="3">
    <source>
        <dbReference type="EMBL" id="MCX2719027.1"/>
    </source>
</evidence>
<keyword evidence="4" id="KW-1185">Reference proteome</keyword>
<evidence type="ECO:0000259" key="2">
    <source>
        <dbReference type="Pfam" id="PF10988"/>
    </source>
</evidence>
<dbReference type="Pfam" id="PF10988">
    <property type="entry name" value="DUF2807"/>
    <property type="match status" value="1"/>
</dbReference>